<dbReference type="InterPro" id="IPR011723">
    <property type="entry name" value="Znf/thioredoxin_put"/>
</dbReference>
<reference evidence="4 5" key="1">
    <citation type="submission" date="2018-05" db="EMBL/GenBank/DDBJ databases">
        <authorList>
            <person name="Zhang Y.-J."/>
        </authorList>
    </citation>
    <scope>NUCLEOTIDE SEQUENCE [LARGE SCALE GENOMIC DNA]</scope>
    <source>
        <strain evidence="4 5">CY04</strain>
    </source>
</reference>
<feature type="compositionally biased region" description="Basic and acidic residues" evidence="1">
    <location>
        <begin position="172"/>
        <end position="184"/>
    </location>
</feature>
<feature type="domain" description="Zinc finger/thioredoxin putative" evidence="3">
    <location>
        <begin position="1"/>
        <end position="35"/>
    </location>
</feature>
<feature type="transmembrane region" description="Helical" evidence="2">
    <location>
        <begin position="279"/>
        <end position="297"/>
    </location>
</feature>
<feature type="compositionally biased region" description="Acidic residues" evidence="1">
    <location>
        <begin position="77"/>
        <end position="89"/>
    </location>
</feature>
<dbReference type="RefSeq" id="WP_167685318.1">
    <property type="nucleotide sequence ID" value="NZ_QHLQ01000020.1"/>
</dbReference>
<protein>
    <submittedName>
        <fullName evidence="4">Thioredoxin</fullName>
    </submittedName>
</protein>
<keyword evidence="2" id="KW-0812">Transmembrane</keyword>
<evidence type="ECO:0000313" key="4">
    <source>
        <dbReference type="EMBL" id="NIZ62701.1"/>
    </source>
</evidence>
<evidence type="ECO:0000256" key="1">
    <source>
        <dbReference type="SAM" id="MobiDB-lite"/>
    </source>
</evidence>
<keyword evidence="2" id="KW-1133">Transmembrane helix</keyword>
<accession>A0ABX0WEJ9</accession>
<comment type="caution">
    <text evidence="4">The sequence shown here is derived from an EMBL/GenBank/DDBJ whole genome shotgun (WGS) entry which is preliminary data.</text>
</comment>
<feature type="compositionally biased region" description="Polar residues" evidence="1">
    <location>
        <begin position="27"/>
        <end position="41"/>
    </location>
</feature>
<organism evidence="4 5">
    <name type="scientific">Parasedimentitalea denitrificans</name>
    <dbReference type="NCBI Taxonomy" id="2211118"/>
    <lineage>
        <taxon>Bacteria</taxon>
        <taxon>Pseudomonadati</taxon>
        <taxon>Pseudomonadota</taxon>
        <taxon>Alphaproteobacteria</taxon>
        <taxon>Rhodobacterales</taxon>
        <taxon>Paracoccaceae</taxon>
        <taxon>Parasedimentitalea</taxon>
    </lineage>
</organism>
<evidence type="ECO:0000256" key="2">
    <source>
        <dbReference type="SAM" id="Phobius"/>
    </source>
</evidence>
<dbReference type="Proteomes" id="UP001429564">
    <property type="component" value="Unassembled WGS sequence"/>
</dbReference>
<proteinExistence type="predicted"/>
<feature type="compositionally biased region" description="Acidic residues" evidence="1">
    <location>
        <begin position="101"/>
        <end position="152"/>
    </location>
</feature>
<gene>
    <name evidence="4" type="ORF">DL239_17145</name>
</gene>
<feature type="region of interest" description="Disordered" evidence="1">
    <location>
        <begin position="16"/>
        <end position="213"/>
    </location>
</feature>
<keyword evidence="2" id="KW-0472">Membrane</keyword>
<evidence type="ECO:0000313" key="5">
    <source>
        <dbReference type="Proteomes" id="UP001429564"/>
    </source>
</evidence>
<sequence length="336" mass="36891">MRLTCPNCDAQYEVPDEVIPSDGRDVQCSNCGDTWYQSGPNSAPADTPEDTPFAEPVQETQPEPPTEQPTEDIVKEPDEELTEEQDEETVQQPEAEIPHEDAEDDPEPQPEVLDRDDEPDVDPDPISEADPDEEDTTEDDPGEDNLVEEDQIETPAHPGLARGMDPSVTGILREEAEREAKLRAAENTGLESQPELGLDAGPIDEPSRRASQARDRMARLKGENPALLAAAESGSRRGLLPDIEEINSTLRANSDPAAQAPIATETEHPPRRKSGFSRGFAIIVLLMLVMVLTYTNARQIAEVLPQADPFISSYVAWVDQARIWLDAKVSGLMLSQ</sequence>
<name>A0ABX0WEJ9_9RHOB</name>
<dbReference type="NCBIfam" id="TIGR02098">
    <property type="entry name" value="MJ0042_CXXC"/>
    <property type="match status" value="1"/>
</dbReference>
<dbReference type="EMBL" id="QHLQ01000020">
    <property type="protein sequence ID" value="NIZ62701.1"/>
    <property type="molecule type" value="Genomic_DNA"/>
</dbReference>
<evidence type="ECO:0000259" key="3">
    <source>
        <dbReference type="Pfam" id="PF13717"/>
    </source>
</evidence>
<keyword evidence="5" id="KW-1185">Reference proteome</keyword>
<dbReference type="Pfam" id="PF13717">
    <property type="entry name" value="Zn_ribbon_4"/>
    <property type="match status" value="1"/>
</dbReference>